<keyword evidence="2" id="KW-1185">Reference proteome</keyword>
<dbReference type="Proteomes" id="UP000324758">
    <property type="component" value="Unassembled WGS sequence"/>
</dbReference>
<organism evidence="1 2">
    <name type="scientific">Bradyrhizobium rifense</name>
    <dbReference type="NCBI Taxonomy" id="515499"/>
    <lineage>
        <taxon>Bacteria</taxon>
        <taxon>Pseudomonadati</taxon>
        <taxon>Pseudomonadota</taxon>
        <taxon>Alphaproteobacteria</taxon>
        <taxon>Hyphomicrobiales</taxon>
        <taxon>Nitrobacteraceae</taxon>
        <taxon>Bradyrhizobium</taxon>
    </lineage>
</organism>
<proteinExistence type="predicted"/>
<comment type="caution">
    <text evidence="1">The sequence shown here is derived from an EMBL/GenBank/DDBJ whole genome shotgun (WGS) entry which is preliminary data.</text>
</comment>
<dbReference type="RefSeq" id="WP_148771005.1">
    <property type="nucleotide sequence ID" value="NZ_VSSS01000010.1"/>
</dbReference>
<evidence type="ECO:0000313" key="2">
    <source>
        <dbReference type="Proteomes" id="UP000324758"/>
    </source>
</evidence>
<accession>A0A5D3KNA8</accession>
<name>A0A5D3KNA8_9BRAD</name>
<protein>
    <submittedName>
        <fullName evidence="1">Uncharacterized protein</fullName>
    </submittedName>
</protein>
<reference evidence="1 2" key="1">
    <citation type="submission" date="2019-08" db="EMBL/GenBank/DDBJ databases">
        <title>Bradyrhizobium hipponensis sp. nov., a rhizobium isolated from a Lupinus angustifolius root nodule in Tunisia.</title>
        <authorList>
            <person name="Off K."/>
            <person name="Rejili M."/>
            <person name="Mars M."/>
            <person name="Brachmann A."/>
            <person name="Marin M."/>
        </authorList>
    </citation>
    <scope>NUCLEOTIDE SEQUENCE [LARGE SCALE GENOMIC DNA]</scope>
    <source>
        <strain evidence="1 2">CTAW71</strain>
    </source>
</reference>
<evidence type="ECO:0000313" key="1">
    <source>
        <dbReference type="EMBL" id="TYL98802.1"/>
    </source>
</evidence>
<dbReference type="AlphaFoldDB" id="A0A5D3KNA8"/>
<dbReference type="EMBL" id="VSSS01000010">
    <property type="protein sequence ID" value="TYL98802.1"/>
    <property type="molecule type" value="Genomic_DNA"/>
</dbReference>
<sequence>MNDVRYGPEAAIATARAAGVPLTTMSMPTNRQTLFRLRIAGFGIPWYNLELTGWLFRPAFGELSHEIVFRLRRAVSRRYFVSRLAMQRKRSGNVATHNRLLASRRLGRSTEADGKTNDCVTAQVNDIDSPPDIRLVNRANVSLRAEYSIGAACQAGEIRQHLQRRLRNKLQGRQRALGWM</sequence>
<gene>
    <name evidence="1" type="ORF">FXB40_04535</name>
</gene>